<feature type="compositionally biased region" description="Low complexity" evidence="3">
    <location>
        <begin position="1"/>
        <end position="55"/>
    </location>
</feature>
<dbReference type="SUPFAM" id="SSF54928">
    <property type="entry name" value="RNA-binding domain, RBD"/>
    <property type="match status" value="1"/>
</dbReference>
<feature type="compositionally biased region" description="Basic and acidic residues" evidence="3">
    <location>
        <begin position="520"/>
        <end position="529"/>
    </location>
</feature>
<dbReference type="VEuPathDB" id="FungiDB:CTRG_02758"/>
<feature type="region of interest" description="Disordered" evidence="3">
    <location>
        <begin position="226"/>
        <end position="417"/>
    </location>
</feature>
<dbReference type="EMBL" id="GG692397">
    <property type="protein sequence ID" value="EER33940.1"/>
    <property type="molecule type" value="Genomic_DNA"/>
</dbReference>
<feature type="compositionally biased region" description="Basic and acidic residues" evidence="3">
    <location>
        <begin position="327"/>
        <end position="356"/>
    </location>
</feature>
<dbReference type="PANTHER" id="PTHR10693:SF20">
    <property type="entry name" value="AT27578P"/>
    <property type="match status" value="1"/>
</dbReference>
<proteinExistence type="predicted"/>
<evidence type="ECO:0000313" key="6">
    <source>
        <dbReference type="EMBL" id="EER33940.1"/>
    </source>
</evidence>
<evidence type="ECO:0000259" key="4">
    <source>
        <dbReference type="PROSITE" id="PS50102"/>
    </source>
</evidence>
<feature type="domain" description="NTF2" evidence="5">
    <location>
        <begin position="67"/>
        <end position="202"/>
    </location>
</feature>
<dbReference type="GO" id="GO:0005829">
    <property type="term" value="C:cytosol"/>
    <property type="evidence" value="ECO:0007669"/>
    <property type="project" value="TreeGrafter"/>
</dbReference>
<dbReference type="CDD" id="cd00780">
    <property type="entry name" value="NTF2"/>
    <property type="match status" value="1"/>
</dbReference>
<dbReference type="SUPFAM" id="SSF54427">
    <property type="entry name" value="NTF2-like"/>
    <property type="match status" value="1"/>
</dbReference>
<feature type="region of interest" description="Disordered" evidence="3">
    <location>
        <begin position="1"/>
        <end position="59"/>
    </location>
</feature>
<dbReference type="PANTHER" id="PTHR10693">
    <property type="entry name" value="RAS GTPASE-ACTIVATING PROTEIN-BINDING PROTEIN"/>
    <property type="match status" value="1"/>
</dbReference>
<dbReference type="AlphaFoldDB" id="C5M8N6"/>
<feature type="compositionally biased region" description="Polar residues" evidence="3">
    <location>
        <begin position="494"/>
        <end position="507"/>
    </location>
</feature>
<dbReference type="InterPro" id="IPR039539">
    <property type="entry name" value="Ras_GTPase_bind_prot"/>
</dbReference>
<protein>
    <recommendedName>
        <fullName evidence="8">NTF2 domain-containing protein</fullName>
    </recommendedName>
</protein>
<keyword evidence="1 2" id="KW-0694">RNA-binding</keyword>
<evidence type="ECO:0008006" key="8">
    <source>
        <dbReference type="Google" id="ProtNLM"/>
    </source>
</evidence>
<dbReference type="eggNOG" id="KOG0116">
    <property type="taxonomic scope" value="Eukaryota"/>
</dbReference>
<reference evidence="6 7" key="1">
    <citation type="journal article" date="2009" name="Nature">
        <title>Evolution of pathogenicity and sexual reproduction in eight Candida genomes.</title>
        <authorList>
            <person name="Butler G."/>
            <person name="Rasmussen M.D."/>
            <person name="Lin M.F."/>
            <person name="Santos M.A."/>
            <person name="Sakthikumar S."/>
            <person name="Munro C.A."/>
            <person name="Rheinbay E."/>
            <person name="Grabherr M."/>
            <person name="Forche A."/>
            <person name="Reedy J.L."/>
            <person name="Agrafioti I."/>
            <person name="Arnaud M.B."/>
            <person name="Bates S."/>
            <person name="Brown A.J."/>
            <person name="Brunke S."/>
            <person name="Costanzo M.C."/>
            <person name="Fitzpatrick D.A."/>
            <person name="de Groot P.W."/>
            <person name="Harris D."/>
            <person name="Hoyer L.L."/>
            <person name="Hube B."/>
            <person name="Klis F.M."/>
            <person name="Kodira C."/>
            <person name="Lennard N."/>
            <person name="Logue M.E."/>
            <person name="Martin R."/>
            <person name="Neiman A.M."/>
            <person name="Nikolaou E."/>
            <person name="Quail M.A."/>
            <person name="Quinn J."/>
            <person name="Santos M.C."/>
            <person name="Schmitzberger F.F."/>
            <person name="Sherlock G."/>
            <person name="Shah P."/>
            <person name="Silverstein K.A."/>
            <person name="Skrzypek M.S."/>
            <person name="Soll D."/>
            <person name="Staggs R."/>
            <person name="Stansfield I."/>
            <person name="Stumpf M.P."/>
            <person name="Sudbery P.E."/>
            <person name="Srikantha T."/>
            <person name="Zeng Q."/>
            <person name="Berman J."/>
            <person name="Berriman M."/>
            <person name="Heitman J."/>
            <person name="Gow N.A."/>
            <person name="Lorenz M.C."/>
            <person name="Birren B.W."/>
            <person name="Kellis M."/>
            <person name="Cuomo C.A."/>
        </authorList>
    </citation>
    <scope>NUCLEOTIDE SEQUENCE [LARGE SCALE GENOMIC DNA]</scope>
    <source>
        <strain evidence="7">ATCC MYA-3404 / T1</strain>
    </source>
</reference>
<feature type="compositionally biased region" description="Low complexity" evidence="3">
    <location>
        <begin position="386"/>
        <end position="412"/>
    </location>
</feature>
<evidence type="ECO:0000313" key="7">
    <source>
        <dbReference type="Proteomes" id="UP000002037"/>
    </source>
</evidence>
<dbReference type="STRING" id="294747.C5M8N6"/>
<evidence type="ECO:0000256" key="3">
    <source>
        <dbReference type="SAM" id="MobiDB-lite"/>
    </source>
</evidence>
<dbReference type="GO" id="GO:1990904">
    <property type="term" value="C:ribonucleoprotein complex"/>
    <property type="evidence" value="ECO:0007669"/>
    <property type="project" value="TreeGrafter"/>
</dbReference>
<feature type="compositionally biased region" description="Polar residues" evidence="3">
    <location>
        <begin position="265"/>
        <end position="274"/>
    </location>
</feature>
<dbReference type="Proteomes" id="UP000002037">
    <property type="component" value="Unassembled WGS sequence"/>
</dbReference>
<evidence type="ECO:0000256" key="1">
    <source>
        <dbReference type="ARBA" id="ARBA00022884"/>
    </source>
</evidence>
<accession>C5M8N6</accession>
<dbReference type="PROSITE" id="PS50102">
    <property type="entry name" value="RRM"/>
    <property type="match status" value="1"/>
</dbReference>
<dbReference type="OrthoDB" id="339151at2759"/>
<dbReference type="Pfam" id="PF02136">
    <property type="entry name" value="NTF2"/>
    <property type="match status" value="1"/>
</dbReference>
<dbReference type="GO" id="GO:0003729">
    <property type="term" value="F:mRNA binding"/>
    <property type="evidence" value="ECO:0007669"/>
    <property type="project" value="TreeGrafter"/>
</dbReference>
<dbReference type="KEGG" id="ctp:CTRG_02758"/>
<evidence type="ECO:0000259" key="5">
    <source>
        <dbReference type="PROSITE" id="PS50177"/>
    </source>
</evidence>
<organism evidence="6 7">
    <name type="scientific">Candida tropicalis (strain ATCC MYA-3404 / T1)</name>
    <name type="common">Yeast</name>
    <dbReference type="NCBI Taxonomy" id="294747"/>
    <lineage>
        <taxon>Eukaryota</taxon>
        <taxon>Fungi</taxon>
        <taxon>Dikarya</taxon>
        <taxon>Ascomycota</taxon>
        <taxon>Saccharomycotina</taxon>
        <taxon>Pichiomycetes</taxon>
        <taxon>Debaryomycetaceae</taxon>
        <taxon>Candida/Lodderomyces clade</taxon>
        <taxon>Candida</taxon>
    </lineage>
</organism>
<dbReference type="PROSITE" id="PS50177">
    <property type="entry name" value="NTF2_DOMAIN"/>
    <property type="match status" value="1"/>
</dbReference>
<dbReference type="InterPro" id="IPR018222">
    <property type="entry name" value="Nuclear_transport_factor_2_euk"/>
</dbReference>
<sequence>MATTNTVSSPSVNTQPQQPQPQPVTGGQQAQTSTPTATPTATPTPTSSATTTSTTKPQLTEERVSEIGWFFIKSYYDFFLSKLDEIHKIYHPQACISHDAFPETDSLSSLNEFNGKVPIAYKARGMDAIKETYAKYLSGSKNNRIVITSACFQLSLNQNIIIVVFGEWSTNDQPYKQFTQTFVLVPGKHETNYEVANDILRFVIINGYKEKNEQVQEKEIKAEPVTKKVAAPVATPEQEPVKEKEAEPVSNNVKPVQKETPPVATATTVSNPVANGSKAEAKKEPVAPVPEAKKPEEKPVSKPEPVKEEKPDVFEPKKEEQEEEVKEESKVEAPVEESKPEEVKEQVNEELKKESAKPSPSQPMSWAALAQQAVPVKQGTKPISSPPITKAPTAAKKPVSSASSASTTSAQSNGKHYKKDDWYPIYIRGIRHLDEQELKDHLSKKFGELKYFKVNENICLADFVNQDAQRRALEAKETTLNGISISLEPRESKTGNSYHGTSGNNGSYKKFGGQGKTGAKNKEKFENKKVNGAKKNVNKPVAK</sequence>
<dbReference type="InterPro" id="IPR002075">
    <property type="entry name" value="NTF2_dom"/>
</dbReference>
<dbReference type="Gene3D" id="3.10.450.50">
    <property type="match status" value="1"/>
</dbReference>
<dbReference type="InterPro" id="IPR032710">
    <property type="entry name" value="NTF2-like_dom_sf"/>
</dbReference>
<gene>
    <name evidence="6" type="ORF">CTRG_02758</name>
</gene>
<dbReference type="HOGENOM" id="CLU_036630_1_0_1"/>
<feature type="region of interest" description="Disordered" evidence="3">
    <location>
        <begin position="485"/>
        <end position="543"/>
    </location>
</feature>
<dbReference type="InterPro" id="IPR035979">
    <property type="entry name" value="RBD_domain_sf"/>
</dbReference>
<feature type="domain" description="RRM" evidence="4">
    <location>
        <begin position="423"/>
        <end position="494"/>
    </location>
</feature>
<dbReference type="GO" id="GO:0034517">
    <property type="term" value="P:ribophagy"/>
    <property type="evidence" value="ECO:0007669"/>
    <property type="project" value="TreeGrafter"/>
</dbReference>
<dbReference type="GO" id="GO:0016579">
    <property type="term" value="P:protein deubiquitination"/>
    <property type="evidence" value="ECO:0007669"/>
    <property type="project" value="TreeGrafter"/>
</dbReference>
<dbReference type="InterPro" id="IPR000504">
    <property type="entry name" value="RRM_dom"/>
</dbReference>
<name>C5M8N6_CANTT</name>
<feature type="compositionally biased region" description="Basic and acidic residues" evidence="3">
    <location>
        <begin position="279"/>
        <end position="320"/>
    </location>
</feature>
<keyword evidence="7" id="KW-1185">Reference proteome</keyword>
<dbReference type="RefSeq" id="XP_002548461.1">
    <property type="nucleotide sequence ID" value="XM_002548415.1"/>
</dbReference>
<dbReference type="GO" id="GO:1990861">
    <property type="term" value="C:Ubp3-Bre5 deubiquitination complex"/>
    <property type="evidence" value="ECO:0007669"/>
    <property type="project" value="TreeGrafter"/>
</dbReference>
<feature type="compositionally biased region" description="Low complexity" evidence="3">
    <location>
        <begin position="533"/>
        <end position="543"/>
    </location>
</feature>
<evidence type="ECO:0000256" key="2">
    <source>
        <dbReference type="PROSITE-ProRule" id="PRU00176"/>
    </source>
</evidence>
<dbReference type="GeneID" id="8298320"/>